<dbReference type="EMBL" id="JAQQWK010000002">
    <property type="protein sequence ID" value="KAK8051117.1"/>
    <property type="molecule type" value="Genomic_DNA"/>
</dbReference>
<feature type="coiled-coil region" evidence="1">
    <location>
        <begin position="59"/>
        <end position="93"/>
    </location>
</feature>
<feature type="compositionally biased region" description="Polar residues" evidence="2">
    <location>
        <begin position="171"/>
        <end position="183"/>
    </location>
</feature>
<organism evidence="3 4">
    <name type="scientific">Apiospora rasikravindrae</name>
    <dbReference type="NCBI Taxonomy" id="990691"/>
    <lineage>
        <taxon>Eukaryota</taxon>
        <taxon>Fungi</taxon>
        <taxon>Dikarya</taxon>
        <taxon>Ascomycota</taxon>
        <taxon>Pezizomycotina</taxon>
        <taxon>Sordariomycetes</taxon>
        <taxon>Xylariomycetidae</taxon>
        <taxon>Amphisphaeriales</taxon>
        <taxon>Apiosporaceae</taxon>
        <taxon>Apiospora</taxon>
    </lineage>
</organism>
<reference evidence="3 4" key="1">
    <citation type="submission" date="2023-01" db="EMBL/GenBank/DDBJ databases">
        <title>Analysis of 21 Apiospora genomes using comparative genomics revels a genus with tremendous synthesis potential of carbohydrate active enzymes and secondary metabolites.</title>
        <authorList>
            <person name="Sorensen T."/>
        </authorList>
    </citation>
    <scope>NUCLEOTIDE SEQUENCE [LARGE SCALE GENOMIC DNA]</scope>
    <source>
        <strain evidence="3 4">CBS 33761</strain>
    </source>
</reference>
<feature type="region of interest" description="Disordered" evidence="2">
    <location>
        <begin position="156"/>
        <end position="183"/>
    </location>
</feature>
<accession>A0ABR1TX03</accession>
<feature type="compositionally biased region" description="Acidic residues" evidence="2">
    <location>
        <begin position="1"/>
        <end position="11"/>
    </location>
</feature>
<feature type="region of interest" description="Disordered" evidence="2">
    <location>
        <begin position="1"/>
        <end position="35"/>
    </location>
</feature>
<feature type="compositionally biased region" description="Basic and acidic residues" evidence="2">
    <location>
        <begin position="25"/>
        <end position="35"/>
    </location>
</feature>
<gene>
    <name evidence="3" type="ORF">PG993_002502</name>
</gene>
<protein>
    <submittedName>
        <fullName evidence="3">Uncharacterized protein</fullName>
    </submittedName>
</protein>
<evidence type="ECO:0000256" key="1">
    <source>
        <dbReference type="SAM" id="Coils"/>
    </source>
</evidence>
<name>A0ABR1TX03_9PEZI</name>
<sequence length="183" mass="21138">MAQQQYEDEDSGVFMSPDSATKRSTFRDNENEDHEQIAAERRRLFETQQQRDNRMQQALTAARKRMESGRAALEHLMQEEAVRKQKMQSLEAESEKLRSILSQRDMAIAMLTQTVMKERQRFKNELNLLQHKSMAMDTDTQGAETLYVDESLSIVSRKRKRSLPTPPSSDIAGTSLWNKISSP</sequence>
<evidence type="ECO:0000313" key="4">
    <source>
        <dbReference type="Proteomes" id="UP001444661"/>
    </source>
</evidence>
<comment type="caution">
    <text evidence="3">The sequence shown here is derived from an EMBL/GenBank/DDBJ whole genome shotgun (WGS) entry which is preliminary data.</text>
</comment>
<evidence type="ECO:0000313" key="3">
    <source>
        <dbReference type="EMBL" id="KAK8051117.1"/>
    </source>
</evidence>
<keyword evidence="1" id="KW-0175">Coiled coil</keyword>
<evidence type="ECO:0000256" key="2">
    <source>
        <dbReference type="SAM" id="MobiDB-lite"/>
    </source>
</evidence>
<dbReference type="Proteomes" id="UP001444661">
    <property type="component" value="Unassembled WGS sequence"/>
</dbReference>
<keyword evidence="4" id="KW-1185">Reference proteome</keyword>
<proteinExistence type="predicted"/>